<name>A0AAQ3SX15_PASNO</name>
<dbReference type="PANTHER" id="PTHR31635:SF196">
    <property type="entry name" value="REVERSE TRANSCRIPTASE DOMAIN-CONTAINING PROTEIN-RELATED"/>
    <property type="match status" value="1"/>
</dbReference>
<dbReference type="InterPro" id="IPR000477">
    <property type="entry name" value="RT_dom"/>
</dbReference>
<dbReference type="EMBL" id="CP144747">
    <property type="protein sequence ID" value="WVZ62221.1"/>
    <property type="molecule type" value="Genomic_DNA"/>
</dbReference>
<gene>
    <name evidence="2" type="ORF">U9M48_011989</name>
</gene>
<dbReference type="SUPFAM" id="SSF56672">
    <property type="entry name" value="DNA/RNA polymerases"/>
    <property type="match status" value="1"/>
</dbReference>
<protein>
    <recommendedName>
        <fullName evidence="1">Reverse transcriptase domain-containing protein</fullName>
    </recommendedName>
</protein>
<feature type="domain" description="Reverse transcriptase" evidence="1">
    <location>
        <begin position="69"/>
        <end position="284"/>
    </location>
</feature>
<dbReference type="AlphaFoldDB" id="A0AAQ3SX15"/>
<accession>A0AAQ3SX15</accession>
<dbReference type="Pfam" id="PF00078">
    <property type="entry name" value="RVT_1"/>
    <property type="match status" value="1"/>
</dbReference>
<sequence length="284" mass="31763">VNSLNWEFLGLQAADLSHLEAPFDEEEVLAAINDLHAEKAPGPDSFIAVLFRSAWAIVKEDLLLAVNYFYHMHDQHFNKLNSAHICLIPKNTEAALISDFRPISLTHSIAKIISKVLANRLAPCLDQLLNRAKIPTLFLKLDIAKAFDSVRWDYLLEVLHDLGFGNRWKAWVSILLRSASSAVMINGVRGNLFDHGRGLRQGDPLSPLLFILAIDPIQRLFDIASREGLLSPILHRSARLRVSLYADDAAIFINPIREEVQVTNQILAAFNEASGLSVNRTRCS</sequence>
<keyword evidence="3" id="KW-1185">Reference proteome</keyword>
<evidence type="ECO:0000313" key="2">
    <source>
        <dbReference type="EMBL" id="WVZ62221.1"/>
    </source>
</evidence>
<dbReference type="PANTHER" id="PTHR31635">
    <property type="entry name" value="REVERSE TRANSCRIPTASE DOMAIN-CONTAINING PROTEIN-RELATED"/>
    <property type="match status" value="1"/>
</dbReference>
<evidence type="ECO:0000259" key="1">
    <source>
        <dbReference type="PROSITE" id="PS50878"/>
    </source>
</evidence>
<feature type="non-terminal residue" evidence="2">
    <location>
        <position position="1"/>
    </location>
</feature>
<reference evidence="2 3" key="1">
    <citation type="submission" date="2024-02" db="EMBL/GenBank/DDBJ databases">
        <title>High-quality chromosome-scale genome assembly of Pensacola bahiagrass (Paspalum notatum Flugge var. saurae).</title>
        <authorList>
            <person name="Vega J.M."/>
            <person name="Podio M."/>
            <person name="Orjuela J."/>
            <person name="Siena L.A."/>
            <person name="Pessino S.C."/>
            <person name="Combes M.C."/>
            <person name="Mariac C."/>
            <person name="Albertini E."/>
            <person name="Pupilli F."/>
            <person name="Ortiz J.P.A."/>
            <person name="Leblanc O."/>
        </authorList>
    </citation>
    <scope>NUCLEOTIDE SEQUENCE [LARGE SCALE GENOMIC DNA]</scope>
    <source>
        <strain evidence="2">R1</strain>
        <tissue evidence="2">Leaf</tissue>
    </source>
</reference>
<evidence type="ECO:0000313" key="3">
    <source>
        <dbReference type="Proteomes" id="UP001341281"/>
    </source>
</evidence>
<proteinExistence type="predicted"/>
<dbReference type="PROSITE" id="PS50878">
    <property type="entry name" value="RT_POL"/>
    <property type="match status" value="1"/>
</dbReference>
<dbReference type="Proteomes" id="UP001341281">
    <property type="component" value="Chromosome 03"/>
</dbReference>
<organism evidence="2 3">
    <name type="scientific">Paspalum notatum var. saurae</name>
    <dbReference type="NCBI Taxonomy" id="547442"/>
    <lineage>
        <taxon>Eukaryota</taxon>
        <taxon>Viridiplantae</taxon>
        <taxon>Streptophyta</taxon>
        <taxon>Embryophyta</taxon>
        <taxon>Tracheophyta</taxon>
        <taxon>Spermatophyta</taxon>
        <taxon>Magnoliopsida</taxon>
        <taxon>Liliopsida</taxon>
        <taxon>Poales</taxon>
        <taxon>Poaceae</taxon>
        <taxon>PACMAD clade</taxon>
        <taxon>Panicoideae</taxon>
        <taxon>Andropogonodae</taxon>
        <taxon>Paspaleae</taxon>
        <taxon>Paspalinae</taxon>
        <taxon>Paspalum</taxon>
    </lineage>
</organism>
<dbReference type="InterPro" id="IPR043502">
    <property type="entry name" value="DNA/RNA_pol_sf"/>
</dbReference>
<dbReference type="CDD" id="cd01650">
    <property type="entry name" value="RT_nLTR_like"/>
    <property type="match status" value="1"/>
</dbReference>